<dbReference type="PANTHER" id="PTHR43155">
    <property type="entry name" value="CYCLIC DI-GMP PHOSPHODIESTERASE PA4108-RELATED"/>
    <property type="match status" value="1"/>
</dbReference>
<dbReference type="PATRIC" id="fig|1126833.4.peg.3762"/>
<dbReference type="PANTHER" id="PTHR43155:SF2">
    <property type="entry name" value="CYCLIC DI-GMP PHOSPHODIESTERASE PA4108"/>
    <property type="match status" value="1"/>
</dbReference>
<name>A0A0D5NLD8_9BACL</name>
<evidence type="ECO:0000313" key="3">
    <source>
        <dbReference type="Proteomes" id="UP000032633"/>
    </source>
</evidence>
<dbReference type="AlphaFoldDB" id="A0A0D5NLD8"/>
<dbReference type="CDD" id="cd00077">
    <property type="entry name" value="HDc"/>
    <property type="match status" value="1"/>
</dbReference>
<dbReference type="GO" id="GO:0016301">
    <property type="term" value="F:kinase activity"/>
    <property type="evidence" value="ECO:0007669"/>
    <property type="project" value="UniProtKB-KW"/>
</dbReference>
<reference evidence="3" key="2">
    <citation type="submission" date="2015-03" db="EMBL/GenBank/DDBJ databases">
        <title>Genome sequence of Paenibacillus beijingensis strain DSM 24997T.</title>
        <authorList>
            <person name="Kwak Y."/>
            <person name="Shin J.-H."/>
        </authorList>
    </citation>
    <scope>NUCLEOTIDE SEQUENCE [LARGE SCALE GENOMIC DNA]</scope>
    <source>
        <strain evidence="3">DSM 24997</strain>
    </source>
</reference>
<proteinExistence type="predicted"/>
<sequence length="372" mass="41710">MILMPISMCRPGMRLAKKIFSEDGLVLLGEHVEITKRMIVRLAECGIQFVYIQDSRTADITLPELISDETVRVALGEIRSHFRTMMDQPPRKKGVMYPYVGKQFRDVLNRVIDDLVAVKETVIMMMNIGSVDHYLYQHSLNVCVYTTLLGIASGYSRDELMTLGLGALLHDIGKTQVPAGVLKKPGKLTDSEFEEMKKHTEYGFKLLKDEPGIPLIAAHCAYQHHERLNGSGYPRGLRGNEIHEYAKWIGLVDSYDAMTTSRIYRRPMLPHQAVESLYAGTGTLYEQEMVRLFRDKVAIYPLGMTVRMNTGESGVVVGITPLCPHRPVVRILADSDGIPLKSPYEVDLSTQLNAMIVSTNDVQTAPPLLSIM</sequence>
<dbReference type="Proteomes" id="UP000032633">
    <property type="component" value="Chromosome"/>
</dbReference>
<gene>
    <name evidence="2" type="ORF">VN24_17150</name>
</gene>
<dbReference type="OrthoDB" id="9759601at2"/>
<keyword evidence="2" id="KW-0808">Transferase</keyword>
<dbReference type="InterPro" id="IPR037522">
    <property type="entry name" value="HD_GYP_dom"/>
</dbReference>
<dbReference type="EMBL" id="CP011058">
    <property type="protein sequence ID" value="AJY75965.1"/>
    <property type="molecule type" value="Genomic_DNA"/>
</dbReference>
<keyword evidence="3" id="KW-1185">Reference proteome</keyword>
<dbReference type="RefSeq" id="WP_045671393.1">
    <property type="nucleotide sequence ID" value="NZ_CP011058.1"/>
</dbReference>
<dbReference type="SMART" id="SM00471">
    <property type="entry name" value="HDc"/>
    <property type="match status" value="1"/>
</dbReference>
<keyword evidence="2" id="KW-0418">Kinase</keyword>
<evidence type="ECO:0000313" key="2">
    <source>
        <dbReference type="EMBL" id="AJY75965.1"/>
    </source>
</evidence>
<organism evidence="2 3">
    <name type="scientific">Paenibacillus beijingensis</name>
    <dbReference type="NCBI Taxonomy" id="1126833"/>
    <lineage>
        <taxon>Bacteria</taxon>
        <taxon>Bacillati</taxon>
        <taxon>Bacillota</taxon>
        <taxon>Bacilli</taxon>
        <taxon>Bacillales</taxon>
        <taxon>Paenibacillaceae</taxon>
        <taxon>Paenibacillus</taxon>
    </lineage>
</organism>
<dbReference type="KEGG" id="pbj:VN24_17150"/>
<reference evidence="2 3" key="1">
    <citation type="journal article" date="2015" name="J. Biotechnol.">
        <title>Complete genome sequence of Paenibacillus beijingensis 7188(T) (=DSM 24997(T)), a novel rhizobacterium from jujube garden soil.</title>
        <authorList>
            <person name="Kwak Y."/>
            <person name="Shin J.H."/>
        </authorList>
    </citation>
    <scope>NUCLEOTIDE SEQUENCE [LARGE SCALE GENOMIC DNA]</scope>
    <source>
        <strain evidence="2 3">DSM 24997</strain>
    </source>
</reference>
<feature type="domain" description="HD-GYP" evidence="1">
    <location>
        <begin position="115"/>
        <end position="309"/>
    </location>
</feature>
<dbReference type="SUPFAM" id="SSF109604">
    <property type="entry name" value="HD-domain/PDEase-like"/>
    <property type="match status" value="1"/>
</dbReference>
<protein>
    <submittedName>
        <fullName evidence="2">Histidine kinase</fullName>
    </submittedName>
</protein>
<dbReference type="STRING" id="1126833.VN24_17150"/>
<accession>A0A0D5NLD8</accession>
<dbReference type="HOGENOM" id="CLU_000445_92_1_9"/>
<dbReference type="PROSITE" id="PS51832">
    <property type="entry name" value="HD_GYP"/>
    <property type="match status" value="1"/>
</dbReference>
<evidence type="ECO:0000259" key="1">
    <source>
        <dbReference type="PROSITE" id="PS51832"/>
    </source>
</evidence>
<dbReference type="Gene3D" id="1.10.3210.10">
    <property type="entry name" value="Hypothetical protein af1432"/>
    <property type="match status" value="1"/>
</dbReference>
<dbReference type="Pfam" id="PF13487">
    <property type="entry name" value="HD_5"/>
    <property type="match status" value="1"/>
</dbReference>
<dbReference type="InterPro" id="IPR003607">
    <property type="entry name" value="HD/PDEase_dom"/>
</dbReference>